<protein>
    <recommendedName>
        <fullName evidence="6">V-type proton ATPase subunit G</fullName>
    </recommendedName>
</protein>
<dbReference type="GO" id="GO:0030672">
    <property type="term" value="C:synaptic vesicle membrane"/>
    <property type="evidence" value="ECO:0007669"/>
    <property type="project" value="TreeGrafter"/>
</dbReference>
<dbReference type="AlphaFoldDB" id="A0A671FWJ9"/>
<comment type="subunit">
    <text evidence="5">V-ATPase is a heteromultimeric enzyme made up of two complexes: the ATP-hydrolytic V1 complex and the proton translocation V0 complex. The V1 complex consists of three catalytic AB heterodimers that form a heterohexamer, three peripheral stalks each consisting of EG heterodimers, one central rotor including subunits D and F, and the regulatory subunits C and H. The proton translocation complex V0 consists of the proton transport subunit a, a ring of proteolipid subunits c9c'', rotary subunit d, subunits e and f, and the accessory subunits ATP6AP1/Ac45 and ATP6AP2/PRR.</text>
</comment>
<dbReference type="Proteomes" id="UP000472240">
    <property type="component" value="Chromosome 20"/>
</dbReference>
<dbReference type="PANTHER" id="PTHR12713:SF12">
    <property type="entry name" value="V-TYPE PROTON ATPASE SUBUNIT G 1"/>
    <property type="match status" value="1"/>
</dbReference>
<evidence type="ECO:0000313" key="8">
    <source>
        <dbReference type="Proteomes" id="UP000472240"/>
    </source>
</evidence>
<dbReference type="GeneTree" id="ENSGT00950000186179"/>
<keyword evidence="4 6" id="KW-0406">Ion transport</keyword>
<reference evidence="7" key="5">
    <citation type="submission" date="2025-09" db="UniProtKB">
        <authorList>
            <consortium name="Ensembl"/>
        </authorList>
    </citation>
    <scope>IDENTIFICATION</scope>
</reference>
<reference evidence="7 8" key="1">
    <citation type="journal article" date="2015" name="Annu Rev Anim Biosci">
        <title>The Genome 10K Project: a way forward.</title>
        <authorList>
            <person name="Koepfli K.P."/>
            <person name="Paten B."/>
            <person name="O'Brien S.J."/>
            <person name="Koepfli K.P."/>
            <person name="Paten B."/>
            <person name="Antunes A."/>
            <person name="Belov K."/>
            <person name="Bustamante C."/>
            <person name="Castoe T.A."/>
            <person name="Clawson H."/>
            <person name="Crawford A.J."/>
            <person name="Diekhans M."/>
            <person name="Distel D."/>
            <person name="Durbin R."/>
            <person name="Earl D."/>
            <person name="Fujita M.K."/>
            <person name="Gamble T."/>
            <person name="Georges A."/>
            <person name="Gemmell N."/>
            <person name="Gilbert M.T."/>
            <person name="Graves J.M."/>
            <person name="Green R.E."/>
            <person name="Hickey G."/>
            <person name="Jarvis E.D."/>
            <person name="Johnson W."/>
            <person name="Komissarov A."/>
            <person name="Korf I."/>
            <person name="Kuhn R."/>
            <person name="Larkin D.M."/>
            <person name="Lewin H."/>
            <person name="Lopez J.V."/>
            <person name="Ma J."/>
            <person name="Marques-Bonet T."/>
            <person name="Miller W."/>
            <person name="Murphy R."/>
            <person name="Pevzner P."/>
            <person name="Shapiro B."/>
            <person name="Steiner C."/>
            <person name="Tamazian G."/>
            <person name="Venkatesh B."/>
            <person name="Wang J."/>
            <person name="Wayne R."/>
            <person name="Wiley E."/>
            <person name="Yang H."/>
            <person name="Zhang G."/>
            <person name="Haussler D."/>
            <person name="Ryder O."/>
            <person name="O'Brien S.J."/>
        </authorList>
    </citation>
    <scope>NUCLEOTIDE SEQUENCE</scope>
</reference>
<comment type="similarity">
    <text evidence="1 6">Belongs to the V-ATPase G subunit family.</text>
</comment>
<evidence type="ECO:0000256" key="2">
    <source>
        <dbReference type="ARBA" id="ARBA00022448"/>
    </source>
</evidence>
<proteinExistence type="inferred from homology"/>
<name>A0A671FWJ9_RHIFE</name>
<dbReference type="Gene3D" id="1.20.5.620">
    <property type="entry name" value="F1F0 ATP synthase subunit B, membrane domain"/>
    <property type="match status" value="1"/>
</dbReference>
<dbReference type="OMA" id="VSEACKW"/>
<dbReference type="GO" id="GO:0097401">
    <property type="term" value="P:synaptic vesicle lumen acidification"/>
    <property type="evidence" value="ECO:0007669"/>
    <property type="project" value="TreeGrafter"/>
</dbReference>
<accession>A0A671FWJ9</accession>
<evidence type="ECO:0000256" key="3">
    <source>
        <dbReference type="ARBA" id="ARBA00022781"/>
    </source>
</evidence>
<dbReference type="NCBIfam" id="TIGR01147">
    <property type="entry name" value="V_ATP_synt_G"/>
    <property type="match status" value="1"/>
</dbReference>
<dbReference type="GO" id="GO:0016887">
    <property type="term" value="F:ATP hydrolysis activity"/>
    <property type="evidence" value="ECO:0007669"/>
    <property type="project" value="TreeGrafter"/>
</dbReference>
<reference evidence="7" key="4">
    <citation type="submission" date="2025-08" db="UniProtKB">
        <authorList>
            <consortium name="Ensembl"/>
        </authorList>
    </citation>
    <scope>IDENTIFICATION</scope>
</reference>
<comment type="function">
    <text evidence="6">Subunit of the V1 complex of vacuolar(H+)-ATPase (V-ATPase), a multisubunit enzyme composed of a peripheral complex (V1) that hydrolyzes ATP and a membrane integral complex (V0) that translocates protons. V-ATPase is responsible for acidifying and maintaining the pH of intracellular compartments and in some cell types, is targeted to the plasma membrane, where it is responsible for acidifying the extracellular environment.</text>
</comment>
<dbReference type="FunFam" id="1.20.5.620:FF:000004">
    <property type="entry name" value="V-type proton ATPase subunit G"/>
    <property type="match status" value="1"/>
</dbReference>
<evidence type="ECO:0000256" key="5">
    <source>
        <dbReference type="ARBA" id="ARBA00046696"/>
    </source>
</evidence>
<evidence type="ECO:0000313" key="7">
    <source>
        <dbReference type="Ensembl" id="ENSRFEP00010030096.1"/>
    </source>
</evidence>
<dbReference type="Pfam" id="PF03179">
    <property type="entry name" value="V-ATPase_G"/>
    <property type="match status" value="1"/>
</dbReference>
<dbReference type="Ensembl" id="ENSRFET00010032651.1">
    <property type="protein sequence ID" value="ENSRFEP00010030096.1"/>
    <property type="gene ID" value="ENSRFEG00010019942.1"/>
</dbReference>
<dbReference type="PANTHER" id="PTHR12713">
    <property type="entry name" value="VACUOLAR ATP SYNTHASE SUBUNIT G"/>
    <property type="match status" value="1"/>
</dbReference>
<dbReference type="InterPro" id="IPR005124">
    <property type="entry name" value="V-ATPase_G"/>
</dbReference>
<keyword evidence="8" id="KW-1185">Reference proteome</keyword>
<evidence type="ECO:0000256" key="4">
    <source>
        <dbReference type="ARBA" id="ARBA00023065"/>
    </source>
</evidence>
<reference evidence="7 8" key="2">
    <citation type="journal article" date="2018" name="Annu Rev Anim Biosci">
        <title>Bat Biology, Genomes, and the Bat1K Project: To Generate Chromosome-Level Genomes for All Living Bat Species.</title>
        <authorList>
            <person name="Teeling E.C."/>
            <person name="Vernes S.C."/>
            <person name="Davalos L.M."/>
            <person name="Ray D.A."/>
            <person name="Gilbert M.T.P."/>
            <person name="Myers E."/>
        </authorList>
    </citation>
    <scope>NUCLEOTIDE SEQUENCE</scope>
</reference>
<dbReference type="InParanoid" id="A0A671FWJ9"/>
<dbReference type="GO" id="GO:0000221">
    <property type="term" value="C:vacuolar proton-transporting V-type ATPase, V1 domain"/>
    <property type="evidence" value="ECO:0007669"/>
    <property type="project" value="TreeGrafter"/>
</dbReference>
<dbReference type="GO" id="GO:0046961">
    <property type="term" value="F:proton-transporting ATPase activity, rotational mechanism"/>
    <property type="evidence" value="ECO:0007669"/>
    <property type="project" value="InterPro"/>
</dbReference>
<sequence length="62" mass="7224">MASRSLGIRQLLQADKRASEKVSEAHEHKNLRLKQAKHAQDETEQYHLQRMKEFKAKDAVPL</sequence>
<evidence type="ECO:0000256" key="6">
    <source>
        <dbReference type="RuleBase" id="RU364019"/>
    </source>
</evidence>
<evidence type="ECO:0000256" key="1">
    <source>
        <dbReference type="ARBA" id="ARBA00010066"/>
    </source>
</evidence>
<keyword evidence="2 6" id="KW-0813">Transport</keyword>
<keyword evidence="3 6" id="KW-0375">Hydrogen ion transport</keyword>
<reference evidence="8" key="3">
    <citation type="submission" date="2018-12" db="EMBL/GenBank/DDBJ databases">
        <title>G10K-VGP greater horseshoe bat female genome, primary haplotype.</title>
        <authorList>
            <person name="Teeling E."/>
            <person name="Myers G."/>
            <person name="Vernes S."/>
            <person name="Pippel M."/>
            <person name="Winkler S."/>
            <person name="Fedrigo O."/>
            <person name="Rhie A."/>
            <person name="Koren S."/>
            <person name="Phillippy A."/>
            <person name="Lewin H."/>
            <person name="Damas J."/>
            <person name="Howe K."/>
            <person name="Mountcastle J."/>
            <person name="Jarvis E.D."/>
        </authorList>
    </citation>
    <scope>NUCLEOTIDE SEQUENCE [LARGE SCALE GENOMIC DNA]</scope>
</reference>
<organism evidence="7 8">
    <name type="scientific">Rhinolophus ferrumequinum</name>
    <name type="common">Greater horseshoe bat</name>
    <dbReference type="NCBI Taxonomy" id="59479"/>
    <lineage>
        <taxon>Eukaryota</taxon>
        <taxon>Metazoa</taxon>
        <taxon>Chordata</taxon>
        <taxon>Craniata</taxon>
        <taxon>Vertebrata</taxon>
        <taxon>Euteleostomi</taxon>
        <taxon>Mammalia</taxon>
        <taxon>Eutheria</taxon>
        <taxon>Laurasiatheria</taxon>
        <taxon>Chiroptera</taxon>
        <taxon>Yinpterochiroptera</taxon>
        <taxon>Rhinolophoidea</taxon>
        <taxon>Rhinolophidae</taxon>
        <taxon>Rhinolophinae</taxon>
        <taxon>Rhinolophus</taxon>
    </lineage>
</organism>